<keyword evidence="1" id="KW-1133">Transmembrane helix</keyword>
<gene>
    <name evidence="3" type="ORF">CYMTET_14430</name>
</gene>
<dbReference type="InterPro" id="IPR029055">
    <property type="entry name" value="Ntn_hydrolases_N"/>
</dbReference>
<name>A0AAE0GGH3_9CHLO</name>
<sequence length="1538" mass="168514">MGTVISGGTLVCGVASKIAIGRAAQALVPYFQRAVLNASVDVDVLRRVWCEFRSRQFSMGDLASGQGSGSGFRHLCGEGDCFDAMAWEDTSIDICAYHWVVRAGMAYLASVYAATWVHEMCHVLAAFAIGLLCSTDRATWRQGVELSFENLCASAYRRQVSLPAPGSKFESQVIQHAGWMGSACLALAATRCFSMLPCGAPLGILIAAWQTALDAAASDLFDLKPQEREHKGRNVRGLQANHVVYHCGNFGLLLLDSVTRPEVMAILKKMIEVTMVRGAQSGGLVTYPSTSRVKGRRGVRTRVVNGKRTNLAELLIRDIRRNQALRTALGAEISPEIFQGHTRFATSSKTSLSGVHPHQWSPPSQHRHWHLNEQGQLVKKLCDVEVFVTHNGDLDFWEVNGSTRSLEELQPWLAHILREPLPSSTDSVAIAGLMDLLRTQGLWIPSVRYAWIFARGYQFSMSDPMPGEHEVWQIAEIFESTLEGILEQSHHAFLCNLMATRAALKAGVLAAALSTQAHRFEVLGLRRQCCNATRDFIECAVDAFFDNDLLHATNVFLRKAKGSFGLTVTSSLESDREMVIAARGQSMSVAFFPECGLVLFASEQAAVKAALPLESSLIAKLPSGRVRHGSGCYRVDLDSLSGELIRLTWCTRETSAPGPAPSMSRQSQGYSTLPIMQCGAYALQATTVCYIEEAFQPSWNQRQVPLYGNPLVLPIPATTADPVGNDIAEIPEALHRIQVEWSSGKGMNRVSAYSFYYALRLRLQQGRRQRGETSKHPSGGKRRVDLLITGCEVSLWAGEQFAADLHIIIPELNIVTLSANKVLGLLGQEFPMPAVGHQFSQEYDFHEALVLLVSHSGGTFSTLAVANLMKAFTSRIFVVTGEWDTQIGLALRSNSQAVFNSCVFTTNVGFRSSEPCSLSLVAIHQLLTLLLLYIANRQTQAAKCVLSAYEVGQLESLNQGCIKGLEDIVGVSRDGRLFATVEAGKALRRQGRVWAQHVLEAPVAWILSALYILATMLGGGTPAAGLIAALGGDVHSASSVARGVGIVVDAGLYIFLPLWITVLLRLGQGRAAFHRLGTRTVVVGDVPWVAQSAEAFLSKLFACSYSIASVNVISGNAADHLVHRHTHRVVRGTLVAVGRPDGRLNGLASAENAVNLAVNQASSIINMNVGCESITLGHSFSKLPLCTNQIILNDWRRKFLCEVEADEDPAESTRQGICAMFLNPLQSPVGKRLAQLISNKELSITSWRSPKVSPLPMQSSLLGRMYSMAANDDSPQTDWLFNDEISENKINDGLKIKMVHELYFGEMMCKKFQQTPAIKLMKKQVTVQHLYESRMASMQRLVGFMVLFHEMSKQVQDFWTRVSFGLLGYDMAHTHSIMRIATTASPVTASDVRGRMIEIRQAAALNKLKRVVLEAAGKFLRAIGRGADSDRGSREVQYVALPRLRSISASYAEGVPNQRRRSLFKIRPIPDSPRCNADEACPSEICSQPNGVDVLIRAVMPPFESSEDYDEVGGSYGLSPAKLDMKADDMPIQIDRHT</sequence>
<comment type="caution">
    <text evidence="3">The sequence shown here is derived from an EMBL/GenBank/DDBJ whole genome shotgun (WGS) entry which is preliminary data.</text>
</comment>
<proteinExistence type="predicted"/>
<feature type="transmembrane region" description="Helical" evidence="1">
    <location>
        <begin position="998"/>
        <end position="1020"/>
    </location>
</feature>
<dbReference type="Proteomes" id="UP001190700">
    <property type="component" value="Unassembled WGS sequence"/>
</dbReference>
<evidence type="ECO:0000313" key="3">
    <source>
        <dbReference type="EMBL" id="KAK3277572.1"/>
    </source>
</evidence>
<organism evidence="3 4">
    <name type="scientific">Cymbomonas tetramitiformis</name>
    <dbReference type="NCBI Taxonomy" id="36881"/>
    <lineage>
        <taxon>Eukaryota</taxon>
        <taxon>Viridiplantae</taxon>
        <taxon>Chlorophyta</taxon>
        <taxon>Pyramimonadophyceae</taxon>
        <taxon>Pyramimonadales</taxon>
        <taxon>Pyramimonadaceae</taxon>
        <taxon>Cymbomonas</taxon>
    </lineage>
</organism>
<dbReference type="InterPro" id="IPR017932">
    <property type="entry name" value="GATase_2_dom"/>
</dbReference>
<feature type="domain" description="Glutamine amidotransferase type-2" evidence="2">
    <location>
        <begin position="247"/>
        <end position="632"/>
    </location>
</feature>
<protein>
    <recommendedName>
        <fullName evidence="2">Glutamine amidotransferase type-2 domain-containing protein</fullName>
    </recommendedName>
</protein>
<evidence type="ECO:0000259" key="2">
    <source>
        <dbReference type="PROSITE" id="PS51278"/>
    </source>
</evidence>
<dbReference type="EMBL" id="LGRX02006042">
    <property type="protein sequence ID" value="KAK3277572.1"/>
    <property type="molecule type" value="Genomic_DNA"/>
</dbReference>
<keyword evidence="1" id="KW-0472">Membrane</keyword>
<reference evidence="3 4" key="1">
    <citation type="journal article" date="2015" name="Genome Biol. Evol.">
        <title>Comparative Genomics of a Bacterivorous Green Alga Reveals Evolutionary Causalities and Consequences of Phago-Mixotrophic Mode of Nutrition.</title>
        <authorList>
            <person name="Burns J.A."/>
            <person name="Paasch A."/>
            <person name="Narechania A."/>
            <person name="Kim E."/>
        </authorList>
    </citation>
    <scope>NUCLEOTIDE SEQUENCE [LARGE SCALE GENOMIC DNA]</scope>
    <source>
        <strain evidence="3 4">PLY_AMNH</strain>
    </source>
</reference>
<keyword evidence="4" id="KW-1185">Reference proteome</keyword>
<feature type="transmembrane region" description="Helical" evidence="1">
    <location>
        <begin position="1040"/>
        <end position="1066"/>
    </location>
</feature>
<evidence type="ECO:0000256" key="1">
    <source>
        <dbReference type="SAM" id="Phobius"/>
    </source>
</evidence>
<accession>A0AAE0GGH3</accession>
<keyword evidence="1" id="KW-0812">Transmembrane</keyword>
<dbReference type="PROSITE" id="PS51278">
    <property type="entry name" value="GATASE_TYPE_2"/>
    <property type="match status" value="1"/>
</dbReference>
<dbReference type="Gene3D" id="3.60.20.10">
    <property type="entry name" value="Glutamine Phosphoribosylpyrophosphate, subunit 1, domain 1"/>
    <property type="match status" value="1"/>
</dbReference>
<evidence type="ECO:0000313" key="4">
    <source>
        <dbReference type="Proteomes" id="UP001190700"/>
    </source>
</evidence>
<dbReference type="SUPFAM" id="SSF56235">
    <property type="entry name" value="N-terminal nucleophile aminohydrolases (Ntn hydrolases)"/>
    <property type="match status" value="1"/>
</dbReference>